<evidence type="ECO:0000313" key="3">
    <source>
        <dbReference type="Proteomes" id="UP000322524"/>
    </source>
</evidence>
<dbReference type="AlphaFoldDB" id="A0A5D4T265"/>
<keyword evidence="1" id="KW-0812">Transmembrane</keyword>
<comment type="caution">
    <text evidence="2">The sequence shown here is derived from an EMBL/GenBank/DDBJ whole genome shotgun (WGS) entry which is preliminary data.</text>
</comment>
<dbReference type="PANTHER" id="PTHR36840">
    <property type="entry name" value="BLL5714 PROTEIN"/>
    <property type="match status" value="1"/>
</dbReference>
<dbReference type="Pfam" id="PF06772">
    <property type="entry name" value="LtrA"/>
    <property type="match status" value="1"/>
</dbReference>
<accession>A0A5D4T265</accession>
<feature type="transmembrane region" description="Helical" evidence="1">
    <location>
        <begin position="129"/>
        <end position="151"/>
    </location>
</feature>
<name>A0A5D4T265_9BACI</name>
<dbReference type="EMBL" id="VTEV01000002">
    <property type="protein sequence ID" value="TYS69777.1"/>
    <property type="molecule type" value="Genomic_DNA"/>
</dbReference>
<dbReference type="InterPro" id="IPR010640">
    <property type="entry name" value="Low_temperature_requirement_A"/>
</dbReference>
<organism evidence="2 3">
    <name type="scientific">Sutcliffiella horikoshii</name>
    <dbReference type="NCBI Taxonomy" id="79883"/>
    <lineage>
        <taxon>Bacteria</taxon>
        <taxon>Bacillati</taxon>
        <taxon>Bacillota</taxon>
        <taxon>Bacilli</taxon>
        <taxon>Bacillales</taxon>
        <taxon>Bacillaceae</taxon>
        <taxon>Sutcliffiella</taxon>
    </lineage>
</organism>
<sequence>MPHKKVNWIELFYDLIYVAAIATATHTLLHVEDQTIPVEYMVKFILIFIPIWWAWVGQTLFVNRYGEDTNRDRIWMSVQMVFVILMTASLSVDFDTYYLPFLIGYLGVRLVVSIQYISAIQREVAERKMVAKFLGYGFLIGALISLGSLLFDSWIKYFVLYLGISVDIVVPLIGRKHIKKVPINTPHLLERFGLLTIILFGEFIVSIVSIIEVEKNQWNSIGILLLTFTLVMAMWWQYFDTLEKKVNKEYKTSGQLIVYGHLIIFMSMSVIASVIQLGFLYDIGKDVWVAIAFASTLIYVGGTSLVFHKYRYKTNRLKLKHYLLLVSVNIGLFISSLLLPVDKIIVLIQLACFFVFYAYITTKNK</sequence>
<gene>
    <name evidence="2" type="ORF">FZC76_05975</name>
</gene>
<evidence type="ECO:0000256" key="1">
    <source>
        <dbReference type="SAM" id="Phobius"/>
    </source>
</evidence>
<evidence type="ECO:0000313" key="2">
    <source>
        <dbReference type="EMBL" id="TYS69777.1"/>
    </source>
</evidence>
<keyword evidence="1" id="KW-1133">Transmembrane helix</keyword>
<feature type="transmembrane region" description="Helical" evidence="1">
    <location>
        <begin position="344"/>
        <end position="360"/>
    </location>
</feature>
<feature type="transmembrane region" description="Helical" evidence="1">
    <location>
        <begin position="12"/>
        <end position="29"/>
    </location>
</feature>
<feature type="transmembrane region" description="Helical" evidence="1">
    <location>
        <begin position="98"/>
        <end position="117"/>
    </location>
</feature>
<protein>
    <submittedName>
        <fullName evidence="2">Low temperature requirement protein A</fullName>
    </submittedName>
</protein>
<dbReference type="OrthoDB" id="9798526at2"/>
<reference evidence="2 3" key="1">
    <citation type="submission" date="2019-08" db="EMBL/GenBank/DDBJ databases">
        <title>Bacillus genomes from the desert of Cuatro Cienegas, Coahuila.</title>
        <authorList>
            <person name="Olmedo-Alvarez G."/>
        </authorList>
    </citation>
    <scope>NUCLEOTIDE SEQUENCE [LARGE SCALE GENOMIC DNA]</scope>
    <source>
        <strain evidence="2 3">CH28_1T</strain>
    </source>
</reference>
<feature type="transmembrane region" description="Helical" evidence="1">
    <location>
        <begin position="194"/>
        <end position="211"/>
    </location>
</feature>
<feature type="transmembrane region" description="Helical" evidence="1">
    <location>
        <begin position="74"/>
        <end position="92"/>
    </location>
</feature>
<feature type="transmembrane region" description="Helical" evidence="1">
    <location>
        <begin position="287"/>
        <end position="307"/>
    </location>
</feature>
<dbReference type="PANTHER" id="PTHR36840:SF1">
    <property type="entry name" value="BLL5714 PROTEIN"/>
    <property type="match status" value="1"/>
</dbReference>
<feature type="transmembrane region" description="Helical" evidence="1">
    <location>
        <begin position="41"/>
        <end position="62"/>
    </location>
</feature>
<feature type="transmembrane region" description="Helical" evidence="1">
    <location>
        <begin position="157"/>
        <end position="174"/>
    </location>
</feature>
<dbReference type="Proteomes" id="UP000322524">
    <property type="component" value="Unassembled WGS sequence"/>
</dbReference>
<feature type="transmembrane region" description="Helical" evidence="1">
    <location>
        <begin position="256"/>
        <end position="281"/>
    </location>
</feature>
<feature type="transmembrane region" description="Helical" evidence="1">
    <location>
        <begin position="217"/>
        <end position="236"/>
    </location>
</feature>
<proteinExistence type="predicted"/>
<keyword evidence="1" id="KW-0472">Membrane</keyword>
<feature type="transmembrane region" description="Helical" evidence="1">
    <location>
        <begin position="319"/>
        <end position="338"/>
    </location>
</feature>
<dbReference type="RefSeq" id="WP_148987338.1">
    <property type="nucleotide sequence ID" value="NZ_VTEV01000002.1"/>
</dbReference>